<dbReference type="Proteomes" id="UP000282613">
    <property type="component" value="Unassembled WGS sequence"/>
</dbReference>
<reference evidence="1 2" key="2">
    <citation type="submission" date="2018-11" db="EMBL/GenBank/DDBJ databases">
        <authorList>
            <consortium name="Pathogen Informatics"/>
        </authorList>
    </citation>
    <scope>NUCLEOTIDE SEQUENCE [LARGE SCALE GENOMIC DNA]</scope>
</reference>
<accession>A0A0R3VXN1</accession>
<keyword evidence="2" id="KW-1185">Reference proteome</keyword>
<sequence length="187" mass="19838">MLRCRCVPFVTSSACQCVLKGPSLPANIEHSEDDCAGARTGALEEQKRLEANVRKSVEMSSISLGRKAMGDCSKTSLQSQCNASMDSSTKFECSVMARHVNFDCASHAGPLSAAEAKLVNDHFINQVDMGIVVEQQEEAIIRVTDATSLEADMGAMRGIPGLSEAALHKAIFTGLKAAAGRLSCSLT</sequence>
<name>A0A0R3VXN1_TAEAS</name>
<evidence type="ECO:0000313" key="3">
    <source>
        <dbReference type="WBParaSite" id="TASK_0000217501-mRNA-1"/>
    </source>
</evidence>
<gene>
    <name evidence="1" type="ORF">TASK_LOCUS2176</name>
</gene>
<proteinExistence type="predicted"/>
<dbReference type="AlphaFoldDB" id="A0A0R3VXN1"/>
<protein>
    <submittedName>
        <fullName evidence="1 3">Uncharacterized protein</fullName>
    </submittedName>
</protein>
<reference evidence="3" key="1">
    <citation type="submission" date="2017-02" db="UniProtKB">
        <authorList>
            <consortium name="WormBaseParasite"/>
        </authorList>
    </citation>
    <scope>IDENTIFICATION</scope>
</reference>
<dbReference type="EMBL" id="UYRS01001144">
    <property type="protein sequence ID" value="VDK24498.1"/>
    <property type="molecule type" value="Genomic_DNA"/>
</dbReference>
<dbReference type="OrthoDB" id="6256727at2759"/>
<dbReference type="WBParaSite" id="TASK_0000217501-mRNA-1">
    <property type="protein sequence ID" value="TASK_0000217501-mRNA-1"/>
    <property type="gene ID" value="TASK_0000217501"/>
</dbReference>
<evidence type="ECO:0000313" key="2">
    <source>
        <dbReference type="Proteomes" id="UP000282613"/>
    </source>
</evidence>
<evidence type="ECO:0000313" key="1">
    <source>
        <dbReference type="EMBL" id="VDK24498.1"/>
    </source>
</evidence>
<organism evidence="3">
    <name type="scientific">Taenia asiatica</name>
    <name type="common">Asian tapeworm</name>
    <dbReference type="NCBI Taxonomy" id="60517"/>
    <lineage>
        <taxon>Eukaryota</taxon>
        <taxon>Metazoa</taxon>
        <taxon>Spiralia</taxon>
        <taxon>Lophotrochozoa</taxon>
        <taxon>Platyhelminthes</taxon>
        <taxon>Cestoda</taxon>
        <taxon>Eucestoda</taxon>
        <taxon>Cyclophyllidea</taxon>
        <taxon>Taeniidae</taxon>
        <taxon>Taenia</taxon>
    </lineage>
</organism>